<name>A0AC34GU55_9BILA</name>
<dbReference type="WBParaSite" id="ES5_v2.g8393.t1">
    <property type="protein sequence ID" value="ES5_v2.g8393.t1"/>
    <property type="gene ID" value="ES5_v2.g8393"/>
</dbReference>
<organism evidence="1 2">
    <name type="scientific">Panagrolaimus sp. ES5</name>
    <dbReference type="NCBI Taxonomy" id="591445"/>
    <lineage>
        <taxon>Eukaryota</taxon>
        <taxon>Metazoa</taxon>
        <taxon>Ecdysozoa</taxon>
        <taxon>Nematoda</taxon>
        <taxon>Chromadorea</taxon>
        <taxon>Rhabditida</taxon>
        <taxon>Tylenchina</taxon>
        <taxon>Panagrolaimomorpha</taxon>
        <taxon>Panagrolaimoidea</taxon>
        <taxon>Panagrolaimidae</taxon>
        <taxon>Panagrolaimus</taxon>
    </lineage>
</organism>
<evidence type="ECO:0000313" key="1">
    <source>
        <dbReference type="Proteomes" id="UP000887579"/>
    </source>
</evidence>
<evidence type="ECO:0000313" key="2">
    <source>
        <dbReference type="WBParaSite" id="ES5_v2.g8393.t1"/>
    </source>
</evidence>
<dbReference type="Proteomes" id="UP000887579">
    <property type="component" value="Unplaced"/>
</dbReference>
<sequence length="122" mass="13882">MGVGKKAFLVAHNAKTRTLLAIDGHPHLLDKSGTCLILTAEDSLKEFCQQIVTLFVLREVSMSSAVLLYPLFSAEEPKFNNQIAEKYYEILEIKFKPLRQMSEESLHMLRRIIDDKNGTTEN</sequence>
<proteinExistence type="predicted"/>
<protein>
    <submittedName>
        <fullName evidence="2">Uncharacterized protein</fullName>
    </submittedName>
</protein>
<accession>A0AC34GU55</accession>
<reference evidence="2" key="1">
    <citation type="submission" date="2022-11" db="UniProtKB">
        <authorList>
            <consortium name="WormBaseParasite"/>
        </authorList>
    </citation>
    <scope>IDENTIFICATION</scope>
</reference>